<dbReference type="InterPro" id="IPR003598">
    <property type="entry name" value="Ig_sub2"/>
</dbReference>
<dbReference type="AlphaFoldDB" id="A0A8T2NCE2"/>
<reference evidence="3" key="1">
    <citation type="thesis" date="2021" institute="BYU ScholarsArchive" country="Provo, UT, USA">
        <title>Applications of and Algorithms for Genome Assembly and Genomic Analyses with an Emphasis on Marine Teleosts.</title>
        <authorList>
            <person name="Pickett B.D."/>
        </authorList>
    </citation>
    <scope>NUCLEOTIDE SEQUENCE</scope>
    <source>
        <strain evidence="3">HI-2016</strain>
    </source>
</reference>
<dbReference type="InterPro" id="IPR007110">
    <property type="entry name" value="Ig-like_dom"/>
</dbReference>
<dbReference type="Proteomes" id="UP000824540">
    <property type="component" value="Unassembled WGS sequence"/>
</dbReference>
<dbReference type="CDD" id="cd00096">
    <property type="entry name" value="Ig"/>
    <property type="match status" value="1"/>
</dbReference>
<proteinExistence type="predicted"/>
<feature type="region of interest" description="Disordered" evidence="1">
    <location>
        <begin position="229"/>
        <end position="254"/>
    </location>
</feature>
<protein>
    <recommendedName>
        <fullName evidence="2">Ig-like domain-containing protein</fullName>
    </recommendedName>
</protein>
<dbReference type="OrthoDB" id="10039395at2759"/>
<dbReference type="SMART" id="SM00409">
    <property type="entry name" value="IG"/>
    <property type="match status" value="2"/>
</dbReference>
<keyword evidence="4" id="KW-1185">Reference proteome</keyword>
<name>A0A8T2NCE2_9TELE</name>
<dbReference type="EMBL" id="JAFBMS010000120">
    <property type="protein sequence ID" value="KAG9335438.1"/>
    <property type="molecule type" value="Genomic_DNA"/>
</dbReference>
<dbReference type="InterPro" id="IPR036179">
    <property type="entry name" value="Ig-like_dom_sf"/>
</dbReference>
<organism evidence="3 4">
    <name type="scientific">Albula glossodonta</name>
    <name type="common">roundjaw bonefish</name>
    <dbReference type="NCBI Taxonomy" id="121402"/>
    <lineage>
        <taxon>Eukaryota</taxon>
        <taxon>Metazoa</taxon>
        <taxon>Chordata</taxon>
        <taxon>Craniata</taxon>
        <taxon>Vertebrata</taxon>
        <taxon>Euteleostomi</taxon>
        <taxon>Actinopterygii</taxon>
        <taxon>Neopterygii</taxon>
        <taxon>Teleostei</taxon>
        <taxon>Albuliformes</taxon>
        <taxon>Albulidae</taxon>
        <taxon>Albula</taxon>
    </lineage>
</organism>
<evidence type="ECO:0000259" key="2">
    <source>
        <dbReference type="PROSITE" id="PS50835"/>
    </source>
</evidence>
<feature type="domain" description="Ig-like" evidence="2">
    <location>
        <begin position="77"/>
        <end position="154"/>
    </location>
</feature>
<evidence type="ECO:0000313" key="3">
    <source>
        <dbReference type="EMBL" id="KAG9335438.1"/>
    </source>
</evidence>
<dbReference type="SMART" id="SM00408">
    <property type="entry name" value="IGc2"/>
    <property type="match status" value="2"/>
</dbReference>
<accession>A0A8T2NCE2</accession>
<evidence type="ECO:0000313" key="4">
    <source>
        <dbReference type="Proteomes" id="UP000824540"/>
    </source>
</evidence>
<feature type="domain" description="Ig-like" evidence="2">
    <location>
        <begin position="1"/>
        <end position="72"/>
    </location>
</feature>
<feature type="region of interest" description="Disordered" evidence="1">
    <location>
        <begin position="182"/>
        <end position="211"/>
    </location>
</feature>
<dbReference type="Gene3D" id="2.60.40.10">
    <property type="entry name" value="Immunoglobulins"/>
    <property type="match status" value="2"/>
</dbReference>
<dbReference type="Pfam" id="PF13927">
    <property type="entry name" value="Ig_3"/>
    <property type="match status" value="1"/>
</dbReference>
<dbReference type="PANTHER" id="PTHR46013">
    <property type="entry name" value="VASCULAR CELL ADHESION MOLECULE 1"/>
    <property type="match status" value="1"/>
</dbReference>
<feature type="compositionally biased region" description="Basic and acidic residues" evidence="1">
    <location>
        <begin position="200"/>
        <end position="210"/>
    </location>
</feature>
<evidence type="ECO:0000256" key="1">
    <source>
        <dbReference type="SAM" id="MobiDB-lite"/>
    </source>
</evidence>
<dbReference type="InterPro" id="IPR003599">
    <property type="entry name" value="Ig_sub"/>
</dbReference>
<gene>
    <name evidence="3" type="ORF">JZ751_004760</name>
</gene>
<feature type="compositionally biased region" description="Basic and acidic residues" evidence="1">
    <location>
        <begin position="182"/>
        <end position="192"/>
    </location>
</feature>
<dbReference type="Pfam" id="PF13895">
    <property type="entry name" value="Ig_2"/>
    <property type="match status" value="1"/>
</dbReference>
<sequence>MEKTDLNLTCTAQAIPAITAYTWYKTSGGRAETVGQGPVLSLSDLSKDHTGEYLCATRNEIGGGNSSSVSVRVKYGPKHTEVIHNLTRWPIKGQAVALSCQSQSYPPIDRYTWYLVTGTAREKLVSSSQNLTIDPDKQGTYYCNAKNAVSSSSSPLVDIVFEARARVVTQCTVPWQCLQTRSRDHHPGTAKETEEEERDYENVKGRRDAEVSADWDEAYSVISFTPCPRLRRRHDDDTSSDEDDPKTQYSDVKI</sequence>
<dbReference type="PANTHER" id="PTHR46013:SF4">
    <property type="entry name" value="B-CELL RECEPTOR CD22-RELATED"/>
    <property type="match status" value="1"/>
</dbReference>
<dbReference type="PROSITE" id="PS50835">
    <property type="entry name" value="IG_LIKE"/>
    <property type="match status" value="2"/>
</dbReference>
<dbReference type="InterPro" id="IPR013783">
    <property type="entry name" value="Ig-like_fold"/>
</dbReference>
<comment type="caution">
    <text evidence="3">The sequence shown here is derived from an EMBL/GenBank/DDBJ whole genome shotgun (WGS) entry which is preliminary data.</text>
</comment>
<dbReference type="SUPFAM" id="SSF48726">
    <property type="entry name" value="Immunoglobulin"/>
    <property type="match status" value="2"/>
</dbReference>